<dbReference type="PANTHER" id="PTHR42919">
    <property type="entry name" value="N-ALPHA-ACETYLTRANSFERASE"/>
    <property type="match status" value="1"/>
</dbReference>
<comment type="caution">
    <text evidence="4">The sequence shown here is derived from an EMBL/GenBank/DDBJ whole genome shotgun (WGS) entry which is preliminary data.</text>
</comment>
<dbReference type="CDD" id="cd04301">
    <property type="entry name" value="NAT_SF"/>
    <property type="match status" value="1"/>
</dbReference>
<dbReference type="AlphaFoldDB" id="A0A2G5RM03"/>
<evidence type="ECO:0000313" key="4">
    <source>
        <dbReference type="EMBL" id="PIC03701.1"/>
    </source>
</evidence>
<organism evidence="4 5">
    <name type="scientific">Anoxybacillus flavithermus</name>
    <dbReference type="NCBI Taxonomy" id="33934"/>
    <lineage>
        <taxon>Bacteria</taxon>
        <taxon>Bacillati</taxon>
        <taxon>Bacillota</taxon>
        <taxon>Bacilli</taxon>
        <taxon>Bacillales</taxon>
        <taxon>Anoxybacillaceae</taxon>
        <taxon>Anoxybacillus</taxon>
    </lineage>
</organism>
<dbReference type="InterPro" id="IPR051556">
    <property type="entry name" value="N-term/lysine_N-AcTrnsfr"/>
</dbReference>
<feature type="domain" description="N-acetyltransferase" evidence="3">
    <location>
        <begin position="5"/>
        <end position="163"/>
    </location>
</feature>
<dbReference type="Pfam" id="PF00583">
    <property type="entry name" value="Acetyltransf_1"/>
    <property type="match status" value="1"/>
</dbReference>
<dbReference type="PROSITE" id="PS51186">
    <property type="entry name" value="GNAT"/>
    <property type="match status" value="1"/>
</dbReference>
<gene>
    <name evidence="4" type="ORF">CS060_13790</name>
</gene>
<dbReference type="PANTHER" id="PTHR42919:SF8">
    <property type="entry name" value="N-ALPHA-ACETYLTRANSFERASE 50"/>
    <property type="match status" value="1"/>
</dbReference>
<dbReference type="Proteomes" id="UP000230559">
    <property type="component" value="Unassembled WGS sequence"/>
</dbReference>
<reference evidence="4 5" key="1">
    <citation type="submission" date="2017-10" db="EMBL/GenBank/DDBJ databases">
        <title>Draft genome sequence of Anoxybacillus flavithermus KU2-6-11 from caldera Uzon (Russia:Kamchtka).</title>
        <authorList>
            <person name="Korzhuk A.V."/>
            <person name="Rozanov A.S."/>
            <person name="Bryanskaya A.V."/>
            <person name="Peltek S.E."/>
        </authorList>
    </citation>
    <scope>NUCLEOTIDE SEQUENCE [LARGE SCALE GENOMIC DNA]</scope>
    <source>
        <strain evidence="4 5">KU2-6_11</strain>
    </source>
</reference>
<proteinExistence type="predicted"/>
<dbReference type="Gene3D" id="3.40.630.30">
    <property type="match status" value="1"/>
</dbReference>
<dbReference type="GO" id="GO:0016747">
    <property type="term" value="F:acyltransferase activity, transferring groups other than amino-acyl groups"/>
    <property type="evidence" value="ECO:0007669"/>
    <property type="project" value="InterPro"/>
</dbReference>
<evidence type="ECO:0000256" key="2">
    <source>
        <dbReference type="ARBA" id="ARBA00023315"/>
    </source>
</evidence>
<dbReference type="SUPFAM" id="SSF55729">
    <property type="entry name" value="Acyl-CoA N-acyltransferases (Nat)"/>
    <property type="match status" value="1"/>
</dbReference>
<sequence length="163" mass="19218">MTDKIQVRLANLKDIDILLNLTNETFQYHKDNISDVFNSEIKHIYSYEEMKKLIEDNNKVVALAENQKFGCIGYVIAEKKDISKIYIFKQKNILYIKDLGVTQSMRGKGIGSALIKWIESWSYNNNIDEIQLNVWTENFKAVEFYQYLGFNEIKKTYIKQIIK</sequence>
<name>A0A2G5RM03_9BACL</name>
<evidence type="ECO:0000256" key="1">
    <source>
        <dbReference type="ARBA" id="ARBA00022679"/>
    </source>
</evidence>
<dbReference type="InterPro" id="IPR000182">
    <property type="entry name" value="GNAT_dom"/>
</dbReference>
<evidence type="ECO:0000313" key="5">
    <source>
        <dbReference type="Proteomes" id="UP000230559"/>
    </source>
</evidence>
<dbReference type="RefSeq" id="WP_035046386.1">
    <property type="nucleotide sequence ID" value="NZ_PEDM01000062.1"/>
</dbReference>
<protein>
    <submittedName>
        <fullName evidence="4">GNAT family N-acetyltransferase</fullName>
    </submittedName>
</protein>
<accession>A0A2G5RM03</accession>
<dbReference type="InterPro" id="IPR016181">
    <property type="entry name" value="Acyl_CoA_acyltransferase"/>
</dbReference>
<keyword evidence="1 4" id="KW-0808">Transferase</keyword>
<evidence type="ECO:0000259" key="3">
    <source>
        <dbReference type="PROSITE" id="PS51186"/>
    </source>
</evidence>
<dbReference type="EMBL" id="PEDM01000062">
    <property type="protein sequence ID" value="PIC03701.1"/>
    <property type="molecule type" value="Genomic_DNA"/>
</dbReference>
<keyword evidence="2" id="KW-0012">Acyltransferase</keyword>